<sequence>MNESLVQWTLLNNIDYLSEALNFEIASKRGQEITTDYGRIDFIVEDYQKKQLIVELETTLNNKNKLDYCFNQILNYKNVSFSDKTEYCILYASETKQKSKRIIDNFGEVNDILIRLYSINEVKNLYIKTVERLSLSFGLALPKPRNYTICYLRWLNKILKPFYDFSKDTLTIDELAHYFNSPKTTNFRCYLKLALDFEMIGSHGNFYVITQNGRDYIDNFNIDIEAASNLSSIDLTNEQKKVLLRIITNGNWTAHKVNIYWFLRFIEVTNGEWLPNIKDFDDFKLDLVNGLFGVNYKNRTMYEFLNFACNWCTELGLVETIKSASNYDRIYLTPLGIDINNIFSLDLQLKKNRLNLNFKYLE</sequence>
<dbReference type="AlphaFoldDB" id="A0A848D6P8"/>
<reference evidence="1" key="1">
    <citation type="journal article" date="2020" name="MBio">
        <title>'Candidatus Ethanoperedens,' a Thermophilic Genus of Archaea Mediating the Anaerobic Oxidation of Ethane.</title>
        <authorList>
            <person name="Hahn C.J."/>
            <person name="Laso-Perez R."/>
            <person name="Vulcano F."/>
            <person name="Vaziourakis K.M."/>
            <person name="Stokke R."/>
            <person name="Steen I.H."/>
            <person name="Teske A."/>
            <person name="Boetius A."/>
            <person name="Liebeke M."/>
            <person name="Amann R."/>
            <person name="Knittel K."/>
            <person name="Wegener G."/>
        </authorList>
    </citation>
    <scope>NUCLEOTIDE SEQUENCE</scope>
    <source>
        <strain evidence="1">GoM-Arc1-LC-WB58</strain>
    </source>
</reference>
<accession>A0A848D6P8</accession>
<gene>
    <name evidence="1" type="ORF">GIS02_00845</name>
</gene>
<evidence type="ECO:0000313" key="2">
    <source>
        <dbReference type="Proteomes" id="UP000606580"/>
    </source>
</evidence>
<protein>
    <submittedName>
        <fullName evidence="1">Uncharacterized protein</fullName>
    </submittedName>
</protein>
<organism evidence="1 2">
    <name type="scientific">Candidatus Ethanoperedens thermophilum</name>
    <dbReference type="NCBI Taxonomy" id="2766897"/>
    <lineage>
        <taxon>Archaea</taxon>
        <taxon>Methanobacteriati</taxon>
        <taxon>Methanobacteriota</taxon>
        <taxon>Stenosarchaea group</taxon>
        <taxon>Methanomicrobia</taxon>
        <taxon>Methanosarcinales</taxon>
        <taxon>Methanosarcinales incertae sedis</taxon>
        <taxon>GOM Arc I cluster</taxon>
        <taxon>Candidatus Ethanoperedens</taxon>
    </lineage>
</organism>
<dbReference type="Proteomes" id="UP000606580">
    <property type="component" value="Unassembled WGS sequence"/>
</dbReference>
<name>A0A848D6P8_9EURY</name>
<dbReference type="EMBL" id="WNEG01000019">
    <property type="protein sequence ID" value="NMG82738.1"/>
    <property type="molecule type" value="Genomic_DNA"/>
</dbReference>
<evidence type="ECO:0000313" key="1">
    <source>
        <dbReference type="EMBL" id="NMG82738.1"/>
    </source>
</evidence>
<comment type="caution">
    <text evidence="1">The sequence shown here is derived from an EMBL/GenBank/DDBJ whole genome shotgun (WGS) entry which is preliminary data.</text>
</comment>
<proteinExistence type="predicted"/>